<protein>
    <submittedName>
        <fullName evidence="1">Uncharacterized protein</fullName>
    </submittedName>
</protein>
<sequence>MAPSTGPLWAYFHQGNTKPNKAHYRATHWRCIDARRPQDEPIDVEASADIGLIKKAPWFAAPRARRPRSWLPMTLAELFGGTISRPIARPARRSRVVSEEGLYMELLAAEHSDEEPDAP</sequence>
<evidence type="ECO:0000313" key="1">
    <source>
        <dbReference type="EMBL" id="KAJ7200561.1"/>
    </source>
</evidence>
<proteinExistence type="predicted"/>
<dbReference type="AlphaFoldDB" id="A0AAD6V4F6"/>
<accession>A0AAD6V4F6</accession>
<keyword evidence="2" id="KW-1185">Reference proteome</keyword>
<comment type="caution">
    <text evidence="1">The sequence shown here is derived from an EMBL/GenBank/DDBJ whole genome shotgun (WGS) entry which is preliminary data.</text>
</comment>
<gene>
    <name evidence="1" type="ORF">GGX14DRAFT_400557</name>
</gene>
<reference evidence="1" key="1">
    <citation type="submission" date="2023-03" db="EMBL/GenBank/DDBJ databases">
        <title>Massive genome expansion in bonnet fungi (Mycena s.s.) driven by repeated elements and novel gene families across ecological guilds.</title>
        <authorList>
            <consortium name="Lawrence Berkeley National Laboratory"/>
            <person name="Harder C.B."/>
            <person name="Miyauchi S."/>
            <person name="Viragh M."/>
            <person name="Kuo A."/>
            <person name="Thoen E."/>
            <person name="Andreopoulos B."/>
            <person name="Lu D."/>
            <person name="Skrede I."/>
            <person name="Drula E."/>
            <person name="Henrissat B."/>
            <person name="Morin E."/>
            <person name="Kohler A."/>
            <person name="Barry K."/>
            <person name="LaButti K."/>
            <person name="Morin E."/>
            <person name="Salamov A."/>
            <person name="Lipzen A."/>
            <person name="Mereny Z."/>
            <person name="Hegedus B."/>
            <person name="Baldrian P."/>
            <person name="Stursova M."/>
            <person name="Weitz H."/>
            <person name="Taylor A."/>
            <person name="Grigoriev I.V."/>
            <person name="Nagy L.G."/>
            <person name="Martin F."/>
            <person name="Kauserud H."/>
        </authorList>
    </citation>
    <scope>NUCLEOTIDE SEQUENCE</scope>
    <source>
        <strain evidence="1">9144</strain>
    </source>
</reference>
<name>A0AAD6V4F6_9AGAR</name>
<dbReference type="EMBL" id="JARJCW010000062">
    <property type="protein sequence ID" value="KAJ7200561.1"/>
    <property type="molecule type" value="Genomic_DNA"/>
</dbReference>
<organism evidence="1 2">
    <name type="scientific">Mycena pura</name>
    <dbReference type="NCBI Taxonomy" id="153505"/>
    <lineage>
        <taxon>Eukaryota</taxon>
        <taxon>Fungi</taxon>
        <taxon>Dikarya</taxon>
        <taxon>Basidiomycota</taxon>
        <taxon>Agaricomycotina</taxon>
        <taxon>Agaricomycetes</taxon>
        <taxon>Agaricomycetidae</taxon>
        <taxon>Agaricales</taxon>
        <taxon>Marasmiineae</taxon>
        <taxon>Mycenaceae</taxon>
        <taxon>Mycena</taxon>
    </lineage>
</organism>
<evidence type="ECO:0000313" key="2">
    <source>
        <dbReference type="Proteomes" id="UP001219525"/>
    </source>
</evidence>
<dbReference type="Proteomes" id="UP001219525">
    <property type="component" value="Unassembled WGS sequence"/>
</dbReference>